<reference evidence="2" key="1">
    <citation type="submission" date="2017-07" db="EMBL/GenBank/DDBJ databases">
        <authorList>
            <person name="Putnam M.J."/>
            <person name="Sharma R."/>
            <person name="Kruger J.L."/>
            <person name="Berg J.A."/>
            <person name="Payne A.M."/>
            <person name="Fajardo C.P."/>
            <person name="Breakwell D.P."/>
            <person name="Hope S."/>
            <person name="Grose J.H."/>
        </authorList>
    </citation>
    <scope>NUCLEOTIDE SEQUENCE [LARGE SCALE GENOMIC DNA]</scope>
</reference>
<protein>
    <submittedName>
        <fullName evidence="1">Uncharacterized protein</fullName>
    </submittedName>
</protein>
<proteinExistence type="predicted"/>
<organism evidence="1 2">
    <name type="scientific">Erwinia phage vB_EamM_RisingSun</name>
    <dbReference type="NCBI Taxonomy" id="2026080"/>
    <lineage>
        <taxon>Viruses</taxon>
        <taxon>Duplodnaviria</taxon>
        <taxon>Heunggongvirae</taxon>
        <taxon>Uroviricota</taxon>
        <taxon>Caudoviricetes</taxon>
        <taxon>Chimalliviridae</taxon>
        <taxon>Risingsunvirus</taxon>
        <taxon>Risingsunvirus risingsun</taxon>
    </lineage>
</organism>
<keyword evidence="2" id="KW-1185">Reference proteome</keyword>
<gene>
    <name evidence="1" type="ORF">RISINGSUN_165</name>
</gene>
<evidence type="ECO:0000313" key="2">
    <source>
        <dbReference type="Proteomes" id="UP000225553"/>
    </source>
</evidence>
<sequence>MKKVIAGLVAGLVLVSGSAFADTVFYCKSDTTMVTVVEKNNIFTFSQFEKGRTKPVLSISKPRDSLGMDISTENGRDFAISLMFVEGDIVYQAANDKQGGKNYGSFEVLRMGTSVGFGKCEPDSYIQKLTDAKTMKDITVVD</sequence>
<accession>A0A223LHQ6</accession>
<name>A0A223LHQ6_9CAUD</name>
<evidence type="ECO:0000313" key="1">
    <source>
        <dbReference type="EMBL" id="ASU03505.1"/>
    </source>
</evidence>
<dbReference type="EMBL" id="MF459646">
    <property type="protein sequence ID" value="ASU03505.1"/>
    <property type="molecule type" value="Genomic_DNA"/>
</dbReference>
<dbReference type="Proteomes" id="UP000225553">
    <property type="component" value="Segment"/>
</dbReference>